<dbReference type="InterPro" id="IPR023346">
    <property type="entry name" value="Lysozyme-like_dom_sf"/>
</dbReference>
<dbReference type="SUPFAM" id="SSF53955">
    <property type="entry name" value="Lysozyme-like"/>
    <property type="match status" value="1"/>
</dbReference>
<comment type="similarity">
    <text evidence="2">Belongs to the virb1 family.</text>
</comment>
<evidence type="ECO:0000313" key="4">
    <source>
        <dbReference type="EMBL" id="TPW27071.1"/>
    </source>
</evidence>
<comment type="similarity">
    <text evidence="1">Belongs to the transglycosylase Slt family.</text>
</comment>
<dbReference type="PANTHER" id="PTHR37423:SF2">
    <property type="entry name" value="MEMBRANE-BOUND LYTIC MUREIN TRANSGLYCOSYLASE C"/>
    <property type="match status" value="1"/>
</dbReference>
<dbReference type="CDD" id="cd00254">
    <property type="entry name" value="LT-like"/>
    <property type="match status" value="1"/>
</dbReference>
<feature type="domain" description="Transglycosylase SLT" evidence="3">
    <location>
        <begin position="242"/>
        <end position="323"/>
    </location>
</feature>
<evidence type="ECO:0000259" key="3">
    <source>
        <dbReference type="Pfam" id="PF01464"/>
    </source>
</evidence>
<dbReference type="Gene3D" id="1.10.530.10">
    <property type="match status" value="1"/>
</dbReference>
<organism evidence="4 5">
    <name type="scientific">Martelella alba</name>
    <dbReference type="NCBI Taxonomy" id="2590451"/>
    <lineage>
        <taxon>Bacteria</taxon>
        <taxon>Pseudomonadati</taxon>
        <taxon>Pseudomonadota</taxon>
        <taxon>Alphaproteobacteria</taxon>
        <taxon>Hyphomicrobiales</taxon>
        <taxon>Aurantimonadaceae</taxon>
        <taxon>Martelella</taxon>
    </lineage>
</organism>
<sequence length="355" mass="38585">MTGVLIYFLEHEKHGSIRSKCFGRVAHALWRWRVHNPCCRPTSQYLCHQASHQTEKRKTGSRNCPLERETRLAGPCSVAGRPDNLSCRRLPHCRNSLLQDLRRAVSLLSGNDAGRDHPARPLAPRRGNQYRLTLAGLVLAVSAGVPAIAADFAFNYGPGGVRTSHACAQGQGAFSFSYGPGGVPLCSKLQAKVETQAPEQSVTIKTSIPTADVQTAIEETALRYAGNTGLRKTGLSVTDWMALFSANIAIESNYRQSSISHVGAIGLGQLMPETAAHLGVDPHDPKQNLDGSARYLLMQLDRFGSKELALAAYNAGPDAVTQHGGIPPYTETQGHVRKVMAIYHRLKTSETTDRK</sequence>
<reference evidence="4 5" key="1">
    <citation type="submission" date="2019-06" db="EMBL/GenBank/DDBJ databases">
        <authorList>
            <person name="Li M."/>
        </authorList>
    </citation>
    <scope>NUCLEOTIDE SEQUENCE [LARGE SCALE GENOMIC DNA]</scope>
    <source>
        <strain evidence="4 5">BGMRC2036</strain>
    </source>
</reference>
<comment type="caution">
    <text evidence="4">The sequence shown here is derived from an EMBL/GenBank/DDBJ whole genome shotgun (WGS) entry which is preliminary data.</text>
</comment>
<dbReference type="AlphaFoldDB" id="A0A506U1F4"/>
<evidence type="ECO:0000256" key="1">
    <source>
        <dbReference type="ARBA" id="ARBA00007734"/>
    </source>
</evidence>
<gene>
    <name evidence="4" type="ORF">FJU08_20905</name>
</gene>
<dbReference type="PANTHER" id="PTHR37423">
    <property type="entry name" value="SOLUBLE LYTIC MUREIN TRANSGLYCOSYLASE-RELATED"/>
    <property type="match status" value="1"/>
</dbReference>
<keyword evidence="5" id="KW-1185">Reference proteome</keyword>
<name>A0A506U1F4_9HYPH</name>
<accession>A0A506U1F4</accession>
<dbReference type="InterPro" id="IPR008258">
    <property type="entry name" value="Transglycosylase_SLT_dom_1"/>
</dbReference>
<protein>
    <submittedName>
        <fullName evidence="4">Lytic transglycosylase domain-containing protein</fullName>
    </submittedName>
</protein>
<dbReference type="EMBL" id="VHLG01000020">
    <property type="protein sequence ID" value="TPW27071.1"/>
    <property type="molecule type" value="Genomic_DNA"/>
</dbReference>
<evidence type="ECO:0000256" key="2">
    <source>
        <dbReference type="ARBA" id="ARBA00009387"/>
    </source>
</evidence>
<dbReference type="Proteomes" id="UP000318801">
    <property type="component" value="Unassembled WGS sequence"/>
</dbReference>
<evidence type="ECO:0000313" key="5">
    <source>
        <dbReference type="Proteomes" id="UP000318801"/>
    </source>
</evidence>
<dbReference type="Pfam" id="PF01464">
    <property type="entry name" value="SLT"/>
    <property type="match status" value="1"/>
</dbReference>
<dbReference type="OrthoDB" id="9801695at2"/>
<proteinExistence type="inferred from homology"/>